<evidence type="ECO:0000256" key="3">
    <source>
        <dbReference type="SAM" id="SignalP"/>
    </source>
</evidence>
<keyword evidence="2 3" id="KW-0732">Signal</keyword>
<evidence type="ECO:0000259" key="4">
    <source>
        <dbReference type="Pfam" id="PF13458"/>
    </source>
</evidence>
<feature type="chain" id="PRO_5037816563" evidence="3">
    <location>
        <begin position="26"/>
        <end position="416"/>
    </location>
</feature>
<comment type="caution">
    <text evidence="5">The sequence shown here is derived from an EMBL/GenBank/DDBJ whole genome shotgun (WGS) entry which is preliminary data.</text>
</comment>
<dbReference type="InterPro" id="IPR028082">
    <property type="entry name" value="Peripla_BP_I"/>
</dbReference>
<gene>
    <name evidence="5" type="ORF">H8R02_00820</name>
</gene>
<evidence type="ECO:0000256" key="2">
    <source>
        <dbReference type="ARBA" id="ARBA00022729"/>
    </source>
</evidence>
<evidence type="ECO:0000313" key="5">
    <source>
        <dbReference type="EMBL" id="MBC5762975.1"/>
    </source>
</evidence>
<protein>
    <submittedName>
        <fullName evidence="5">ABC transporter substrate-binding protein</fullName>
    </submittedName>
</protein>
<dbReference type="CDD" id="cd06334">
    <property type="entry name" value="PBP1_ABC_ligand_binding-like"/>
    <property type="match status" value="1"/>
</dbReference>
<dbReference type="PANTHER" id="PTHR47235:SF1">
    <property type="entry name" value="BLR6548 PROTEIN"/>
    <property type="match status" value="1"/>
</dbReference>
<feature type="signal peptide" evidence="3">
    <location>
        <begin position="1"/>
        <end position="25"/>
    </location>
</feature>
<feature type="domain" description="Leucine-binding protein" evidence="4">
    <location>
        <begin position="28"/>
        <end position="374"/>
    </location>
</feature>
<dbReference type="PANTHER" id="PTHR47235">
    <property type="entry name" value="BLR6548 PROTEIN"/>
    <property type="match status" value="1"/>
</dbReference>
<dbReference type="Pfam" id="PF13458">
    <property type="entry name" value="Peripla_BP_6"/>
    <property type="match status" value="1"/>
</dbReference>
<dbReference type="AlphaFoldDB" id="A0A923M306"/>
<dbReference type="InterPro" id="IPR028081">
    <property type="entry name" value="Leu-bd"/>
</dbReference>
<evidence type="ECO:0000313" key="6">
    <source>
        <dbReference type="Proteomes" id="UP000596827"/>
    </source>
</evidence>
<proteinExistence type="inferred from homology"/>
<dbReference type="Gene3D" id="3.40.50.2300">
    <property type="match status" value="2"/>
</dbReference>
<keyword evidence="6" id="KW-1185">Reference proteome</keyword>
<dbReference type="Proteomes" id="UP000596827">
    <property type="component" value="Unassembled WGS sequence"/>
</dbReference>
<accession>A0A923M306</accession>
<dbReference type="RefSeq" id="WP_187079451.1">
    <property type="nucleotide sequence ID" value="NZ_JACORU010000001.1"/>
</dbReference>
<comment type="similarity">
    <text evidence="1">Belongs to the leucine-binding protein family.</text>
</comment>
<dbReference type="SUPFAM" id="SSF53822">
    <property type="entry name" value="Periplasmic binding protein-like I"/>
    <property type="match status" value="1"/>
</dbReference>
<sequence length="416" mass="45997">MTTSLRSKLAAIALLGGAIFPSAHAAGPVKFGLCYDISKIYVAAVPQVAQAVKDYADLLNLRGGIEGHPIEVTLIDHGNEPQRGIDCYERLKRDGVMVFDFFSTPVSRAVLPRIMQDGNILVQPLVGRGDAVDGEVFKNVFPLAPTYWGQAANIVSYFKKQAKGELQGKKVAFLYLDTPFGREPIPVFEALKRLERFDFQTFPFPVPGNDQSAAFAQIRRFQPDWVVLWSFSPLNPISFREMQRNGIPLERMVTVNWINEVDINNFGAAAAKGLKRSAVVSGGAEHPLVQDILRELYDKGKGNGDRKLVADSYYNTGLAVYSSVFEGVRHAVKSQGWPLTPEKIRKGMYSLKNYDAKGFMPPITVTPQDHGGGGRTRIDMWDGSKWVPQTPWIADYTGLVNTLVKANSAEFAKANK</sequence>
<evidence type="ECO:0000256" key="1">
    <source>
        <dbReference type="ARBA" id="ARBA00010062"/>
    </source>
</evidence>
<dbReference type="EMBL" id="JACORU010000001">
    <property type="protein sequence ID" value="MBC5762975.1"/>
    <property type="molecule type" value="Genomic_DNA"/>
</dbReference>
<name>A0A923M306_9BURK</name>
<organism evidence="5 6">
    <name type="scientific">Ramlibacter albus</name>
    <dbReference type="NCBI Taxonomy" id="2079448"/>
    <lineage>
        <taxon>Bacteria</taxon>
        <taxon>Pseudomonadati</taxon>
        <taxon>Pseudomonadota</taxon>
        <taxon>Betaproteobacteria</taxon>
        <taxon>Burkholderiales</taxon>
        <taxon>Comamonadaceae</taxon>
        <taxon>Ramlibacter</taxon>
    </lineage>
</organism>
<reference evidence="5" key="1">
    <citation type="submission" date="2020-08" db="EMBL/GenBank/DDBJ databases">
        <title>Ramlibacter sp. GTP1 16S ribosomal RNA gene genome sequencing and assembly.</title>
        <authorList>
            <person name="Kang M."/>
        </authorList>
    </citation>
    <scope>NUCLEOTIDE SEQUENCE</scope>
    <source>
        <strain evidence="5">GTP1</strain>
    </source>
</reference>